<feature type="compositionally biased region" description="Acidic residues" evidence="2">
    <location>
        <begin position="328"/>
        <end position="348"/>
    </location>
</feature>
<reference evidence="4 5" key="1">
    <citation type="submission" date="2020-01" db="EMBL/GenBank/DDBJ databases">
        <authorList>
            <consortium name="DOE Joint Genome Institute"/>
            <person name="Haridas S."/>
            <person name="Albert R."/>
            <person name="Binder M."/>
            <person name="Bloem J."/>
            <person name="Labutti K."/>
            <person name="Salamov A."/>
            <person name="Andreopoulos B."/>
            <person name="Baker S.E."/>
            <person name="Barry K."/>
            <person name="Bills G."/>
            <person name="Bluhm B.H."/>
            <person name="Cannon C."/>
            <person name="Castanera R."/>
            <person name="Culley D.E."/>
            <person name="Daum C."/>
            <person name="Ezra D."/>
            <person name="Gonzalez J.B."/>
            <person name="Henrissat B."/>
            <person name="Kuo A."/>
            <person name="Liang C."/>
            <person name="Lipzen A."/>
            <person name="Lutzoni F."/>
            <person name="Magnuson J."/>
            <person name="Mondo S."/>
            <person name="Nolan M."/>
            <person name="Ohm R."/>
            <person name="Pangilinan J."/>
            <person name="Park H.-J.H."/>
            <person name="Ramirez L."/>
            <person name="Alfaro M."/>
            <person name="Sun H."/>
            <person name="Tritt A."/>
            <person name="Yoshinaga Y."/>
            <person name="Zwiers L.-H.L."/>
            <person name="Turgeon B.G."/>
            <person name="Goodwin S.B."/>
            <person name="Spatafora J.W."/>
            <person name="Crous P.W."/>
            <person name="Grigoriev I.V."/>
        </authorList>
    </citation>
    <scope>NUCLEOTIDE SEQUENCE [LARGE SCALE GENOMIC DNA]</scope>
    <source>
        <strain evidence="4 5">CBS 611.86</strain>
    </source>
</reference>
<dbReference type="GO" id="GO:0019212">
    <property type="term" value="F:phosphatase inhibitor activity"/>
    <property type="evidence" value="ECO:0007669"/>
    <property type="project" value="TreeGrafter"/>
</dbReference>
<dbReference type="AlphaFoldDB" id="A0A7C8MII6"/>
<feature type="compositionally biased region" description="Polar residues" evidence="2">
    <location>
        <begin position="452"/>
        <end position="469"/>
    </location>
</feature>
<dbReference type="GO" id="GO:0000122">
    <property type="term" value="P:negative regulation of transcription by RNA polymerase II"/>
    <property type="evidence" value="ECO:0007669"/>
    <property type="project" value="TreeGrafter"/>
</dbReference>
<feature type="coiled-coil region" evidence="1">
    <location>
        <begin position="5"/>
        <end position="32"/>
    </location>
</feature>
<feature type="compositionally biased region" description="Pro residues" evidence="2">
    <location>
        <begin position="500"/>
        <end position="521"/>
    </location>
</feature>
<comment type="caution">
    <text evidence="4">The sequence shown here is derived from an EMBL/GenBank/DDBJ whole genome shotgun (WGS) entry which is preliminary data.</text>
</comment>
<dbReference type="Pfam" id="PF13758">
    <property type="entry name" value="Prefoldin_3"/>
    <property type="match status" value="1"/>
</dbReference>
<keyword evidence="5" id="KW-1185">Reference proteome</keyword>
<name>A0A7C8MII6_9PLEO</name>
<feature type="region of interest" description="Disordered" evidence="2">
    <location>
        <begin position="378"/>
        <end position="550"/>
    </location>
</feature>
<sequence length="609" mass="67022">MATPANNVLEDVERRRVQLEEAQSELRQALNHWSSWELEYETLKEEIQNADDPSPHQMLLNAGKLGFKHLNEKEVKDLLETSTGAKRTANQVVDVISRRVDYVQQNISTIEKQLDVAEKKLAGTSVLLEPGLETEGGLPMMDIEEELDEDGNVLSSSVSQPGKNAAEIVEVLRKAGLQRADQEEPGGAKPSNVEASSDASTQAHKEHTAPEPNTHSTSIAPQPSAAPADSPKKSVSFAEDTKPEPIVKGLSSLQSTGYNEELADYNFTRGTKVIELDDDDNEIASYPIIPQDETPEAAALRRQMLQYGLSEVGNIVAEIDLDRPVVEYSDDDEEADYDEDYDSEESEAEDKYGRTTLPVLSQEYKAEMMELEKKLNAKMMENVGPRPDLHPLAEHADDVRRLRVRKDDKDGEDVDTVVTPPAASKSSKKGVRFADNIDVSDAPQPAGRPTQALPQQPATSTPTMSNTIVERTAPAPQAPAPPSQPAKISRFKSSRASPAQQPPSAPLPTPHVPEQPPPHSGPPGRALADTVLERTPQPSDPHEPDEFDPVILNRQLQTEYHKMRNKMIQQQGGFLATDEENANPLMEEVDGKERKVSRFRAARLKAEGL</sequence>
<dbReference type="OrthoDB" id="21413at2759"/>
<protein>
    <submittedName>
        <fullName evidence="4">Prefoldin subunit-domain-containing protein</fullName>
    </submittedName>
</protein>
<feature type="region of interest" description="Disordered" evidence="2">
    <location>
        <begin position="178"/>
        <end position="260"/>
    </location>
</feature>
<keyword evidence="1" id="KW-0175">Coiled coil</keyword>
<dbReference type="SUPFAM" id="SSF46579">
    <property type="entry name" value="Prefoldin"/>
    <property type="match status" value="1"/>
</dbReference>
<evidence type="ECO:0000313" key="4">
    <source>
        <dbReference type="EMBL" id="KAF2870264.1"/>
    </source>
</evidence>
<dbReference type="GO" id="GO:0003714">
    <property type="term" value="F:transcription corepressor activity"/>
    <property type="evidence" value="ECO:0007669"/>
    <property type="project" value="TreeGrafter"/>
</dbReference>
<dbReference type="InterPro" id="IPR024325">
    <property type="entry name" value="DUF3835"/>
</dbReference>
<dbReference type="InterPro" id="IPR039553">
    <property type="entry name" value="Prefoldin-like"/>
</dbReference>
<dbReference type="EMBL" id="JAADJZ010000014">
    <property type="protein sequence ID" value="KAF2870264.1"/>
    <property type="molecule type" value="Genomic_DNA"/>
</dbReference>
<dbReference type="PANTHER" id="PTHR15111:SF0">
    <property type="entry name" value="UNCONVENTIONAL PREFOLDIN RPB5 INTERACTOR 1"/>
    <property type="match status" value="1"/>
</dbReference>
<accession>A0A7C8MII6</accession>
<dbReference type="Proteomes" id="UP000481861">
    <property type="component" value="Unassembled WGS sequence"/>
</dbReference>
<dbReference type="Pfam" id="PF12927">
    <property type="entry name" value="DUF3835"/>
    <property type="match status" value="1"/>
</dbReference>
<dbReference type="PANTHER" id="PTHR15111">
    <property type="entry name" value="RNA POLYMERASE II SUBUNIT 5-MEDIATING PROTEIN NNX3"/>
    <property type="match status" value="1"/>
</dbReference>
<feature type="compositionally biased region" description="Low complexity" evidence="2">
    <location>
        <begin position="216"/>
        <end position="229"/>
    </location>
</feature>
<evidence type="ECO:0000256" key="1">
    <source>
        <dbReference type="SAM" id="Coils"/>
    </source>
</evidence>
<dbReference type="InterPro" id="IPR052255">
    <property type="entry name" value="RNA_pol_II_subunit5-mediator"/>
</dbReference>
<evidence type="ECO:0000313" key="5">
    <source>
        <dbReference type="Proteomes" id="UP000481861"/>
    </source>
</evidence>
<feature type="domain" description="DUF3835" evidence="3">
    <location>
        <begin position="527"/>
        <end position="604"/>
    </location>
</feature>
<feature type="compositionally biased region" description="Polar residues" evidence="2">
    <location>
        <begin position="193"/>
        <end position="202"/>
    </location>
</feature>
<gene>
    <name evidence="4" type="ORF">BDV95DRAFT_575382</name>
</gene>
<feature type="region of interest" description="Disordered" evidence="2">
    <location>
        <begin position="324"/>
        <end position="356"/>
    </location>
</feature>
<dbReference type="GO" id="GO:0003682">
    <property type="term" value="F:chromatin binding"/>
    <property type="evidence" value="ECO:0007669"/>
    <property type="project" value="TreeGrafter"/>
</dbReference>
<organism evidence="4 5">
    <name type="scientific">Massariosphaeria phaeospora</name>
    <dbReference type="NCBI Taxonomy" id="100035"/>
    <lineage>
        <taxon>Eukaryota</taxon>
        <taxon>Fungi</taxon>
        <taxon>Dikarya</taxon>
        <taxon>Ascomycota</taxon>
        <taxon>Pezizomycotina</taxon>
        <taxon>Dothideomycetes</taxon>
        <taxon>Pleosporomycetidae</taxon>
        <taxon>Pleosporales</taxon>
        <taxon>Pleosporales incertae sedis</taxon>
        <taxon>Massariosphaeria</taxon>
    </lineage>
</organism>
<feature type="compositionally biased region" description="Basic and acidic residues" evidence="2">
    <location>
        <begin position="387"/>
        <end position="409"/>
    </location>
</feature>
<evidence type="ECO:0000256" key="2">
    <source>
        <dbReference type="SAM" id="MobiDB-lite"/>
    </source>
</evidence>
<proteinExistence type="predicted"/>
<evidence type="ECO:0000259" key="3">
    <source>
        <dbReference type="Pfam" id="PF12927"/>
    </source>
</evidence>